<evidence type="ECO:0000313" key="3">
    <source>
        <dbReference type="Proteomes" id="UP000011835"/>
    </source>
</evidence>
<reference evidence="2 3" key="1">
    <citation type="journal article" date="2013" name="Genome Announc.">
        <title>Complete Genome Sequence of the Probiotic Bifidobacterium thermophilum Strain RBL67.</title>
        <authorList>
            <person name="Jans C."/>
            <person name="Lacroix C."/>
            <person name="Follador R."/>
            <person name="Stevens M.J."/>
        </authorList>
    </citation>
    <scope>NUCLEOTIDE SEQUENCE [LARGE SCALE GENOMIC DNA]</scope>
    <source>
        <strain evidence="2 3">RBL67</strain>
    </source>
</reference>
<dbReference type="KEGG" id="btp:D805_1486"/>
<protein>
    <submittedName>
        <fullName evidence="2">Uncharacterized protein</fullName>
    </submittedName>
</protein>
<sequence length="52" mass="5720">MEELLHKFRSLLDSWILGLRAADGRRAEVTATRPVASTDGRWQGSRGGRAAP</sequence>
<dbReference type="EMBL" id="CP004346">
    <property type="protein sequence ID" value="AGH41753.1"/>
    <property type="molecule type" value="Genomic_DNA"/>
</dbReference>
<feature type="region of interest" description="Disordered" evidence="1">
    <location>
        <begin position="31"/>
        <end position="52"/>
    </location>
</feature>
<keyword evidence="3" id="KW-1185">Reference proteome</keyword>
<dbReference type="Proteomes" id="UP000011835">
    <property type="component" value="Chromosome"/>
</dbReference>
<organism evidence="2 3">
    <name type="scientific">Bifidobacterium thermophilum RBL67</name>
    <dbReference type="NCBI Taxonomy" id="1254439"/>
    <lineage>
        <taxon>Bacteria</taxon>
        <taxon>Bacillati</taxon>
        <taxon>Actinomycetota</taxon>
        <taxon>Actinomycetes</taxon>
        <taxon>Bifidobacteriales</taxon>
        <taxon>Bifidobacteriaceae</taxon>
        <taxon>Bifidobacterium</taxon>
    </lineage>
</organism>
<evidence type="ECO:0000313" key="2">
    <source>
        <dbReference type="EMBL" id="AGH41753.1"/>
    </source>
</evidence>
<gene>
    <name evidence="2" type="ORF">D805_1486</name>
</gene>
<dbReference type="PATRIC" id="fig|1254439.12.peg.1478"/>
<dbReference type="AlphaFoldDB" id="M4RGR2"/>
<evidence type="ECO:0000256" key="1">
    <source>
        <dbReference type="SAM" id="MobiDB-lite"/>
    </source>
</evidence>
<dbReference type="HOGENOM" id="CLU_3077277_0_0_11"/>
<accession>M4RGR2</accession>
<name>M4RGR2_9BIFI</name>
<proteinExistence type="predicted"/>